<sequence length="73" mass="8140">MLKAGGSISARGAAELEVVSCNHQVRVRKWLFRTILLVFIYKTLNSSALISVLNKKCFMLPKKPRYSVIIGSS</sequence>
<reference evidence="2" key="2">
    <citation type="submission" date="2013-05" db="EMBL/GenBank/DDBJ databases">
        <authorList>
            <person name="Carter J.-M."/>
            <person name="Baker S.C."/>
            <person name="Pink R."/>
            <person name="Carter D.R.F."/>
            <person name="Collins A."/>
            <person name="Tomlin J."/>
            <person name="Gibbs M."/>
            <person name="Breuker C.J."/>
        </authorList>
    </citation>
    <scope>NUCLEOTIDE SEQUENCE</scope>
    <source>
        <tissue evidence="2">Ovary</tissue>
    </source>
</reference>
<reference evidence="2" key="1">
    <citation type="journal article" date="2013" name="BMC Genomics">
        <title>Unscrambling butterfly oogenesis.</title>
        <authorList>
            <person name="Carter J.M."/>
            <person name="Baker S.C."/>
            <person name="Pink R."/>
            <person name="Carter D.R."/>
            <person name="Collins A."/>
            <person name="Tomlin J."/>
            <person name="Gibbs M."/>
            <person name="Breuker C.J."/>
        </authorList>
    </citation>
    <scope>NUCLEOTIDE SEQUENCE</scope>
    <source>
        <tissue evidence="2">Ovary</tissue>
    </source>
</reference>
<dbReference type="EMBL" id="GAIX01013277">
    <property type="protein sequence ID" value="JAA79283.1"/>
    <property type="molecule type" value="Transcribed_RNA"/>
</dbReference>
<organism evidence="2">
    <name type="scientific">Pararge aegeria</name>
    <name type="common">speckled wood butterfly</name>
    <dbReference type="NCBI Taxonomy" id="116150"/>
    <lineage>
        <taxon>Eukaryota</taxon>
        <taxon>Metazoa</taxon>
        <taxon>Ecdysozoa</taxon>
        <taxon>Arthropoda</taxon>
        <taxon>Hexapoda</taxon>
        <taxon>Insecta</taxon>
        <taxon>Pterygota</taxon>
        <taxon>Neoptera</taxon>
        <taxon>Endopterygota</taxon>
        <taxon>Lepidoptera</taxon>
        <taxon>Glossata</taxon>
        <taxon>Ditrysia</taxon>
        <taxon>Papilionoidea</taxon>
        <taxon>Nymphalidae</taxon>
        <taxon>Satyrinae</taxon>
        <taxon>Satyrini</taxon>
        <taxon>Parargina</taxon>
        <taxon>Pararge</taxon>
    </lineage>
</organism>
<keyword evidence="1" id="KW-0472">Membrane</keyword>
<name>S4NUM8_9NEOP</name>
<accession>S4NUM8</accession>
<evidence type="ECO:0000313" key="2">
    <source>
        <dbReference type="EMBL" id="JAA79283.1"/>
    </source>
</evidence>
<proteinExistence type="predicted"/>
<keyword evidence="1" id="KW-1133">Transmembrane helix</keyword>
<protein>
    <submittedName>
        <fullName evidence="2">Uncharacterized protein</fullName>
    </submittedName>
</protein>
<evidence type="ECO:0000256" key="1">
    <source>
        <dbReference type="SAM" id="Phobius"/>
    </source>
</evidence>
<feature type="transmembrane region" description="Helical" evidence="1">
    <location>
        <begin position="30"/>
        <end position="53"/>
    </location>
</feature>
<dbReference type="AlphaFoldDB" id="S4NUM8"/>
<keyword evidence="1" id="KW-0812">Transmembrane</keyword>